<protein>
    <submittedName>
        <fullName evidence="1">Uncharacterized protein</fullName>
    </submittedName>
</protein>
<proteinExistence type="predicted"/>
<gene>
    <name evidence="1" type="ORF">FSZ17_12995</name>
</gene>
<organism evidence="1 2">
    <name type="scientific">Cytobacillus dafuensis</name>
    <name type="common">Bacillus dafuensis</name>
    <dbReference type="NCBI Taxonomy" id="1742359"/>
    <lineage>
        <taxon>Bacteria</taxon>
        <taxon>Bacillati</taxon>
        <taxon>Bacillota</taxon>
        <taxon>Bacilli</taxon>
        <taxon>Bacillales</taxon>
        <taxon>Bacillaceae</taxon>
        <taxon>Cytobacillus</taxon>
    </lineage>
</organism>
<keyword evidence="2" id="KW-1185">Reference proteome</keyword>
<name>A0A5B8Z4N9_CYTDA</name>
<dbReference type="AlphaFoldDB" id="A0A5B8Z4N9"/>
<dbReference type="OrthoDB" id="9772090at2"/>
<evidence type="ECO:0000313" key="1">
    <source>
        <dbReference type="EMBL" id="QED48082.1"/>
    </source>
</evidence>
<evidence type="ECO:0000313" key="2">
    <source>
        <dbReference type="Proteomes" id="UP000321555"/>
    </source>
</evidence>
<reference evidence="2" key="1">
    <citation type="submission" date="2019-08" db="EMBL/GenBank/DDBJ databases">
        <authorList>
            <person name="Zheng X."/>
        </authorList>
    </citation>
    <scope>NUCLEOTIDE SEQUENCE [LARGE SCALE GENOMIC DNA]</scope>
    <source>
        <strain evidence="2">FJAT-25496</strain>
    </source>
</reference>
<dbReference type="RefSeq" id="WP_057776590.1">
    <property type="nucleotide sequence ID" value="NZ_CP042593.1"/>
</dbReference>
<sequence length="78" mass="9754">MEFKVYLKQKHVLKNGERKLKDISEDQYMNRLENMRLRGIYNEEKQIDSILERKVQEHYRVWKSYLKTIEHYLSSKNY</sequence>
<accession>A0A5B8Z4N9</accession>
<dbReference type="KEGG" id="bda:FSZ17_12995"/>
<dbReference type="Proteomes" id="UP000321555">
    <property type="component" value="Chromosome"/>
</dbReference>
<dbReference type="STRING" id="1742359.GCA_001439625_01439"/>
<dbReference type="EMBL" id="CP042593">
    <property type="protein sequence ID" value="QED48082.1"/>
    <property type="molecule type" value="Genomic_DNA"/>
</dbReference>